<comment type="catalytic activity">
    <reaction evidence="1">
        <text>Thiol-dependent hydrolysis of ester, thioester, amide, peptide and isopeptide bonds formed by the C-terminal Gly of ubiquitin (a 76-residue protein attached to proteins as an intracellular targeting signal).</text>
        <dbReference type="EC" id="3.4.19.12"/>
    </reaction>
</comment>
<evidence type="ECO:0000256" key="1">
    <source>
        <dbReference type="ARBA" id="ARBA00000707"/>
    </source>
</evidence>
<evidence type="ECO:0000259" key="8">
    <source>
        <dbReference type="PROSITE" id="PS50235"/>
    </source>
</evidence>
<reference evidence="9 10" key="1">
    <citation type="submission" date="2024-08" db="EMBL/GenBank/DDBJ databases">
        <title>Gnathostoma spinigerum genome.</title>
        <authorList>
            <person name="Gonzalez-Bertolin B."/>
            <person name="Monzon S."/>
            <person name="Zaballos A."/>
            <person name="Jimenez P."/>
            <person name="Dekumyoy P."/>
            <person name="Varona S."/>
            <person name="Cuesta I."/>
            <person name="Sumanam S."/>
            <person name="Adisakwattana P."/>
            <person name="Gasser R.B."/>
            <person name="Hernandez-Gonzalez A."/>
            <person name="Young N.D."/>
            <person name="Perteguer M.J."/>
        </authorList>
    </citation>
    <scope>NUCLEOTIDE SEQUENCE [LARGE SCALE GENOMIC DNA]</scope>
    <source>
        <strain evidence="9">AL3</strain>
        <tissue evidence="9">Liver</tissue>
    </source>
</reference>
<keyword evidence="3" id="KW-0645">Protease</keyword>
<dbReference type="Gene3D" id="3.90.70.10">
    <property type="entry name" value="Cysteine proteinases"/>
    <property type="match status" value="1"/>
</dbReference>
<dbReference type="PANTHER" id="PTHR43982">
    <property type="entry name" value="UBIQUITIN CARBOXYL-TERMINAL HYDROLASE"/>
    <property type="match status" value="1"/>
</dbReference>
<keyword evidence="5" id="KW-0378">Hydrolase</keyword>
<dbReference type="PROSITE" id="PS00973">
    <property type="entry name" value="USP_2"/>
    <property type="match status" value="1"/>
</dbReference>
<comment type="caution">
    <text evidence="9">The sequence shown here is derived from an EMBL/GenBank/DDBJ whole genome shotgun (WGS) entry which is preliminary data.</text>
</comment>
<dbReference type="EC" id="3.4.19.12" evidence="2"/>
<feature type="region of interest" description="Disordered" evidence="7">
    <location>
        <begin position="16"/>
        <end position="67"/>
    </location>
</feature>
<dbReference type="AlphaFoldDB" id="A0ABD6EWR0"/>
<evidence type="ECO:0000256" key="2">
    <source>
        <dbReference type="ARBA" id="ARBA00012759"/>
    </source>
</evidence>
<keyword evidence="10" id="KW-1185">Reference proteome</keyword>
<dbReference type="Proteomes" id="UP001608902">
    <property type="component" value="Unassembled WGS sequence"/>
</dbReference>
<dbReference type="InterPro" id="IPR028889">
    <property type="entry name" value="USP"/>
</dbReference>
<feature type="compositionally biased region" description="Basic and acidic residues" evidence="7">
    <location>
        <begin position="18"/>
        <end position="35"/>
    </location>
</feature>
<evidence type="ECO:0000313" key="9">
    <source>
        <dbReference type="EMBL" id="MFH4983791.1"/>
    </source>
</evidence>
<evidence type="ECO:0000256" key="4">
    <source>
        <dbReference type="ARBA" id="ARBA00022786"/>
    </source>
</evidence>
<dbReference type="Pfam" id="PF00443">
    <property type="entry name" value="UCH"/>
    <property type="match status" value="1"/>
</dbReference>
<name>A0ABD6EWR0_9BILA</name>
<evidence type="ECO:0000256" key="5">
    <source>
        <dbReference type="ARBA" id="ARBA00022801"/>
    </source>
</evidence>
<dbReference type="PROSITE" id="PS50235">
    <property type="entry name" value="USP_3"/>
    <property type="match status" value="1"/>
</dbReference>
<dbReference type="GO" id="GO:0004843">
    <property type="term" value="F:cysteine-type deubiquitinase activity"/>
    <property type="evidence" value="ECO:0007669"/>
    <property type="project" value="UniProtKB-EC"/>
</dbReference>
<evidence type="ECO:0000256" key="3">
    <source>
        <dbReference type="ARBA" id="ARBA00022670"/>
    </source>
</evidence>
<sequence>MLDMFDMCTPELQSKLKPMRDAFKEDEDKKVEQLRMSKTSEQGTAPVSSDSTEKKEEKKALPFSFEDDPGSNNSGFYELQALITHKGRSSNSGHYVAWVRVDETHWAMCDDDEVHTVDGDSVLKLSGGGDWHCAYLLLYAPRVLIQ</sequence>
<dbReference type="InterPro" id="IPR044635">
    <property type="entry name" value="UBP14-like"/>
</dbReference>
<feature type="compositionally biased region" description="Basic and acidic residues" evidence="7">
    <location>
        <begin position="51"/>
        <end position="60"/>
    </location>
</feature>
<evidence type="ECO:0000256" key="7">
    <source>
        <dbReference type="SAM" id="MobiDB-lite"/>
    </source>
</evidence>
<dbReference type="InterPro" id="IPR038765">
    <property type="entry name" value="Papain-like_cys_pep_sf"/>
</dbReference>
<evidence type="ECO:0000313" key="10">
    <source>
        <dbReference type="Proteomes" id="UP001608902"/>
    </source>
</evidence>
<dbReference type="InterPro" id="IPR001394">
    <property type="entry name" value="Peptidase_C19_UCH"/>
</dbReference>
<evidence type="ECO:0000256" key="6">
    <source>
        <dbReference type="ARBA" id="ARBA00022807"/>
    </source>
</evidence>
<dbReference type="PANTHER" id="PTHR43982:SF1">
    <property type="entry name" value="UBIQUITIN CARBOXYL-TERMINAL HYDROLASE 14"/>
    <property type="match status" value="1"/>
</dbReference>
<dbReference type="GO" id="GO:0006508">
    <property type="term" value="P:proteolysis"/>
    <property type="evidence" value="ECO:0007669"/>
    <property type="project" value="UniProtKB-KW"/>
</dbReference>
<proteinExistence type="predicted"/>
<accession>A0ABD6EWR0</accession>
<keyword evidence="6" id="KW-0788">Thiol protease</keyword>
<feature type="domain" description="USP" evidence="8">
    <location>
        <begin position="1"/>
        <end position="142"/>
    </location>
</feature>
<organism evidence="9 10">
    <name type="scientific">Gnathostoma spinigerum</name>
    <dbReference type="NCBI Taxonomy" id="75299"/>
    <lineage>
        <taxon>Eukaryota</taxon>
        <taxon>Metazoa</taxon>
        <taxon>Ecdysozoa</taxon>
        <taxon>Nematoda</taxon>
        <taxon>Chromadorea</taxon>
        <taxon>Rhabditida</taxon>
        <taxon>Spirurina</taxon>
        <taxon>Gnathostomatomorpha</taxon>
        <taxon>Gnathostomatoidea</taxon>
        <taxon>Gnathostomatidae</taxon>
        <taxon>Gnathostoma</taxon>
    </lineage>
</organism>
<dbReference type="SUPFAM" id="SSF54001">
    <property type="entry name" value="Cysteine proteinases"/>
    <property type="match status" value="1"/>
</dbReference>
<dbReference type="EMBL" id="JBGFUD010013771">
    <property type="protein sequence ID" value="MFH4983791.1"/>
    <property type="molecule type" value="Genomic_DNA"/>
</dbReference>
<keyword evidence="4" id="KW-0833">Ubl conjugation pathway</keyword>
<protein>
    <recommendedName>
        <fullName evidence="2">ubiquitinyl hydrolase 1</fullName>
        <ecNumber evidence="2">3.4.19.12</ecNumber>
    </recommendedName>
</protein>
<gene>
    <name evidence="9" type="ORF">AB6A40_010500</name>
</gene>
<feature type="compositionally biased region" description="Polar residues" evidence="7">
    <location>
        <begin position="36"/>
        <end position="50"/>
    </location>
</feature>
<dbReference type="InterPro" id="IPR018200">
    <property type="entry name" value="USP_CS"/>
</dbReference>